<comment type="pathway">
    <text evidence="5">Cell wall biogenesis; peptidoglycan biosynthesis.</text>
</comment>
<feature type="binding site" evidence="5">
    <location>
        <begin position="82"/>
        <end position="83"/>
    </location>
    <ligand>
        <name>substrate</name>
    </ligand>
</feature>
<evidence type="ECO:0000256" key="3">
    <source>
        <dbReference type="ARBA" id="ARBA00023235"/>
    </source>
</evidence>
<keyword evidence="4 5" id="KW-0961">Cell wall biogenesis/degradation</keyword>
<sequence>MDRRPPPSAEAPIGVFDSGIGGLSVLRALRAELPGERFVYLADSGFAPYGERGEAHAIARAHAVIESLRSRRAIKALVVACNTATTAAIHLLRAEHPELPLIGVEPAVKPALAQTRTGRVGVIGTRGTVGSAKFAALVASLAGQGEVVVQACDGLAKAIEDELLEPGSHSQAATEALCREYLAAMGGFGPGSGQIDTLVLGCTHYVFAQAPLLRVLGGAAVQLLENGEPVARHTRHLLAQRGLLATAGAGGIEMESTGDPRLLDAGAERWLGLPARCVATA</sequence>
<dbReference type="EMBL" id="CP047650">
    <property type="protein sequence ID" value="QHJ00687.1"/>
    <property type="molecule type" value="Genomic_DNA"/>
</dbReference>
<dbReference type="HAMAP" id="MF_00258">
    <property type="entry name" value="Glu_racemase"/>
    <property type="match status" value="1"/>
</dbReference>
<evidence type="ECO:0000313" key="8">
    <source>
        <dbReference type="Proteomes" id="UP000464787"/>
    </source>
</evidence>
<feature type="binding site" evidence="5">
    <location>
        <begin position="203"/>
        <end position="204"/>
    </location>
    <ligand>
        <name>substrate</name>
    </ligand>
</feature>
<accession>A0A857J9V0</accession>
<comment type="catalytic activity">
    <reaction evidence="5">
        <text>L-glutamate = D-glutamate</text>
        <dbReference type="Rhea" id="RHEA:12813"/>
        <dbReference type="ChEBI" id="CHEBI:29985"/>
        <dbReference type="ChEBI" id="CHEBI:29986"/>
        <dbReference type="EC" id="5.1.1.3"/>
    </reaction>
</comment>
<keyword evidence="1 5" id="KW-0133">Cell shape</keyword>
<dbReference type="InterPro" id="IPR018187">
    <property type="entry name" value="Asp/Glu_racemase_AS_1"/>
</dbReference>
<reference evidence="7 8" key="1">
    <citation type="submission" date="2020-01" db="EMBL/GenBank/DDBJ databases">
        <title>Genome sequencing of strain KACC 21265.</title>
        <authorList>
            <person name="Heo J."/>
            <person name="Kim S.-J."/>
            <person name="Kim J.-S."/>
            <person name="Hong S.-B."/>
            <person name="Kwon S.-W."/>
        </authorList>
    </citation>
    <scope>NUCLEOTIDE SEQUENCE [LARGE SCALE GENOMIC DNA]</scope>
    <source>
        <strain evidence="7 8">KACC 21265</strain>
    </source>
</reference>
<evidence type="ECO:0000256" key="6">
    <source>
        <dbReference type="NCBIfam" id="TIGR00067"/>
    </source>
</evidence>
<feature type="active site" description="Proton donor/acceptor" evidence="5">
    <location>
        <position position="202"/>
    </location>
</feature>
<dbReference type="InterPro" id="IPR004391">
    <property type="entry name" value="Glu_race"/>
</dbReference>
<dbReference type="KEGG" id="xyk:GT347_23515"/>
<dbReference type="PANTHER" id="PTHR21198:SF2">
    <property type="entry name" value="GLUTAMATE RACEMASE"/>
    <property type="match status" value="1"/>
</dbReference>
<dbReference type="UniPathway" id="UPA00219"/>
<keyword evidence="3 5" id="KW-0413">Isomerase</keyword>
<keyword evidence="8" id="KW-1185">Reference proteome</keyword>
<name>A0A857J9V0_9BURK</name>
<dbReference type="Proteomes" id="UP000464787">
    <property type="component" value="Chromosome"/>
</dbReference>
<dbReference type="InterPro" id="IPR001920">
    <property type="entry name" value="Asp/Glu_race"/>
</dbReference>
<evidence type="ECO:0000313" key="7">
    <source>
        <dbReference type="EMBL" id="QHJ00687.1"/>
    </source>
</evidence>
<evidence type="ECO:0000256" key="1">
    <source>
        <dbReference type="ARBA" id="ARBA00022960"/>
    </source>
</evidence>
<feature type="binding site" evidence="5">
    <location>
        <begin position="17"/>
        <end position="18"/>
    </location>
    <ligand>
        <name>substrate</name>
    </ligand>
</feature>
<organism evidence="7 8">
    <name type="scientific">Xylophilus rhododendri</name>
    <dbReference type="NCBI Taxonomy" id="2697032"/>
    <lineage>
        <taxon>Bacteria</taxon>
        <taxon>Pseudomonadati</taxon>
        <taxon>Pseudomonadota</taxon>
        <taxon>Betaproteobacteria</taxon>
        <taxon>Burkholderiales</taxon>
        <taxon>Xylophilus</taxon>
    </lineage>
</organism>
<keyword evidence="2 5" id="KW-0573">Peptidoglycan synthesis</keyword>
<dbReference type="PANTHER" id="PTHR21198">
    <property type="entry name" value="GLUTAMATE RACEMASE"/>
    <property type="match status" value="1"/>
</dbReference>
<feature type="active site" description="Proton donor/acceptor" evidence="5">
    <location>
        <position position="81"/>
    </location>
</feature>
<dbReference type="PROSITE" id="PS00923">
    <property type="entry name" value="ASP_GLU_RACEMASE_1"/>
    <property type="match status" value="1"/>
</dbReference>
<gene>
    <name evidence="5 7" type="primary">murI</name>
    <name evidence="7" type="ORF">GT347_23515</name>
</gene>
<dbReference type="SUPFAM" id="SSF53681">
    <property type="entry name" value="Aspartate/glutamate racemase"/>
    <property type="match status" value="2"/>
</dbReference>
<evidence type="ECO:0000256" key="2">
    <source>
        <dbReference type="ARBA" id="ARBA00022984"/>
    </source>
</evidence>
<dbReference type="GO" id="GO:0008881">
    <property type="term" value="F:glutamate racemase activity"/>
    <property type="evidence" value="ECO:0007669"/>
    <property type="project" value="UniProtKB-UniRule"/>
</dbReference>
<protein>
    <recommendedName>
        <fullName evidence="5 6">Glutamate racemase</fullName>
        <ecNumber evidence="5 6">5.1.1.3</ecNumber>
    </recommendedName>
</protein>
<dbReference type="Gene3D" id="3.40.50.1860">
    <property type="match status" value="2"/>
</dbReference>
<dbReference type="GO" id="GO:0009252">
    <property type="term" value="P:peptidoglycan biosynthetic process"/>
    <property type="evidence" value="ECO:0007669"/>
    <property type="project" value="UniProtKB-UniRule"/>
</dbReference>
<dbReference type="AlphaFoldDB" id="A0A857J9V0"/>
<dbReference type="GO" id="GO:0008360">
    <property type="term" value="P:regulation of cell shape"/>
    <property type="evidence" value="ECO:0007669"/>
    <property type="project" value="UniProtKB-KW"/>
</dbReference>
<feature type="binding site" evidence="5">
    <location>
        <begin position="49"/>
        <end position="50"/>
    </location>
    <ligand>
        <name>substrate</name>
    </ligand>
</feature>
<evidence type="ECO:0000256" key="4">
    <source>
        <dbReference type="ARBA" id="ARBA00023316"/>
    </source>
</evidence>
<comment type="function">
    <text evidence="5">Provides the (R)-glutamate required for cell wall biosynthesis.</text>
</comment>
<proteinExistence type="inferred from homology"/>
<dbReference type="EC" id="5.1.1.3" evidence="5 6"/>
<dbReference type="NCBIfam" id="TIGR00067">
    <property type="entry name" value="glut_race"/>
    <property type="match status" value="1"/>
</dbReference>
<comment type="similarity">
    <text evidence="5">Belongs to the aspartate/glutamate racemases family.</text>
</comment>
<dbReference type="GO" id="GO:0071555">
    <property type="term" value="P:cell wall organization"/>
    <property type="evidence" value="ECO:0007669"/>
    <property type="project" value="UniProtKB-KW"/>
</dbReference>
<dbReference type="RefSeq" id="WP_160554496.1">
    <property type="nucleotide sequence ID" value="NZ_CP047650.1"/>
</dbReference>
<evidence type="ECO:0000256" key="5">
    <source>
        <dbReference type="HAMAP-Rule" id="MF_00258"/>
    </source>
</evidence>